<dbReference type="PANTHER" id="PTHR30302:SF1">
    <property type="entry name" value="HYDROGENASE 2 MATURATION PROTEASE"/>
    <property type="match status" value="1"/>
</dbReference>
<reference evidence="5 6" key="1">
    <citation type="submission" date="2020-12" db="EMBL/GenBank/DDBJ databases">
        <title>Draft genome sequence of furan degrading bacterial strain FUR100.</title>
        <authorList>
            <person name="Woiski C."/>
        </authorList>
    </citation>
    <scope>NUCLEOTIDE SEQUENCE [LARGE SCALE GENOMIC DNA]</scope>
    <source>
        <strain evidence="5 6">FUR100</strain>
    </source>
</reference>
<protein>
    <submittedName>
        <fullName evidence="5">Hydrogenase maturation protease</fullName>
    </submittedName>
</protein>
<dbReference type="AlphaFoldDB" id="A0A0C2ZV12"/>
<comment type="similarity">
    <text evidence="1">Belongs to the peptidase A31 family.</text>
</comment>
<dbReference type="GO" id="GO:0016485">
    <property type="term" value="P:protein processing"/>
    <property type="evidence" value="ECO:0007669"/>
    <property type="project" value="TreeGrafter"/>
</dbReference>
<dbReference type="InterPro" id="IPR000671">
    <property type="entry name" value="Peptidase_A31"/>
</dbReference>
<comment type="caution">
    <text evidence="5">The sequence shown here is derived from an EMBL/GenBank/DDBJ whole genome shotgun (WGS) entry which is preliminary data.</text>
</comment>
<keyword evidence="6" id="KW-1185">Reference proteome</keyword>
<sequence length="164" mass="17025">MRVLIAGVGNIFLEDDGFGPEVVRALQHENLPTGVRLVDYGIRGVHLAYDLLESWDALVLIDALPVTGVPGKLAIIEVDPESEGPQGGFDAHSMHPSSVFASLQALGGALPRTFVVGAHAKSIGDGIGLSAEMRDSVGQAASAVMALVRSIDVDCDATTLGPEV</sequence>
<evidence type="ECO:0000313" key="5">
    <source>
        <dbReference type="EMBL" id="MBH5142143.1"/>
    </source>
</evidence>
<dbReference type="SUPFAM" id="SSF53163">
    <property type="entry name" value="HybD-like"/>
    <property type="match status" value="1"/>
</dbReference>
<dbReference type="RefSeq" id="WP_021333537.1">
    <property type="nucleotide sequence ID" value="NZ_CP070870.1"/>
</dbReference>
<organism evidence="5 6">
    <name type="scientific">Rhodococcus erythropolis</name>
    <name type="common">Arthrobacter picolinophilus</name>
    <dbReference type="NCBI Taxonomy" id="1833"/>
    <lineage>
        <taxon>Bacteria</taxon>
        <taxon>Bacillati</taxon>
        <taxon>Actinomycetota</taxon>
        <taxon>Actinomycetes</taxon>
        <taxon>Mycobacteriales</taxon>
        <taxon>Nocardiaceae</taxon>
        <taxon>Rhodococcus</taxon>
        <taxon>Rhodococcus erythropolis group</taxon>
    </lineage>
</organism>
<proteinExistence type="inferred from homology"/>
<dbReference type="Pfam" id="PF01750">
    <property type="entry name" value="HycI"/>
    <property type="match status" value="1"/>
</dbReference>
<evidence type="ECO:0000256" key="3">
    <source>
        <dbReference type="ARBA" id="ARBA00022750"/>
    </source>
</evidence>
<evidence type="ECO:0000256" key="1">
    <source>
        <dbReference type="ARBA" id="ARBA00006814"/>
    </source>
</evidence>
<keyword evidence="4" id="KW-0378">Hydrolase</keyword>
<dbReference type="GO" id="GO:0004190">
    <property type="term" value="F:aspartic-type endopeptidase activity"/>
    <property type="evidence" value="ECO:0007669"/>
    <property type="project" value="UniProtKB-KW"/>
</dbReference>
<accession>A0A0C2ZV12</accession>
<evidence type="ECO:0000313" key="6">
    <source>
        <dbReference type="Proteomes" id="UP000627573"/>
    </source>
</evidence>
<evidence type="ECO:0000256" key="2">
    <source>
        <dbReference type="ARBA" id="ARBA00022670"/>
    </source>
</evidence>
<evidence type="ECO:0000256" key="4">
    <source>
        <dbReference type="ARBA" id="ARBA00022801"/>
    </source>
</evidence>
<dbReference type="Proteomes" id="UP000627573">
    <property type="component" value="Unassembled WGS sequence"/>
</dbReference>
<dbReference type="EMBL" id="JAECSB010000026">
    <property type="protein sequence ID" value="MBH5142143.1"/>
    <property type="molecule type" value="Genomic_DNA"/>
</dbReference>
<keyword evidence="2 5" id="KW-0645">Protease</keyword>
<keyword evidence="3" id="KW-0064">Aspartyl protease</keyword>
<dbReference type="Gene3D" id="3.40.50.1450">
    <property type="entry name" value="HybD-like"/>
    <property type="match status" value="1"/>
</dbReference>
<dbReference type="PRINTS" id="PR00446">
    <property type="entry name" value="HYDRGNUPTAKE"/>
</dbReference>
<name>A0A0C2ZV12_RHOER</name>
<dbReference type="InterPro" id="IPR023430">
    <property type="entry name" value="Pept_HybD-like_dom_sf"/>
</dbReference>
<gene>
    <name evidence="5" type="ORF">I3517_05885</name>
</gene>
<dbReference type="GO" id="GO:0008047">
    <property type="term" value="F:enzyme activator activity"/>
    <property type="evidence" value="ECO:0007669"/>
    <property type="project" value="InterPro"/>
</dbReference>
<dbReference type="NCBIfam" id="TIGR00072">
    <property type="entry name" value="hydrog_prot"/>
    <property type="match status" value="1"/>
</dbReference>
<dbReference type="PANTHER" id="PTHR30302">
    <property type="entry name" value="HYDROGENASE 1 MATURATION PROTEASE"/>
    <property type="match status" value="1"/>
</dbReference>